<proteinExistence type="predicted"/>
<dbReference type="SUPFAM" id="SSF46955">
    <property type="entry name" value="Putative DNA-binding domain"/>
    <property type="match status" value="1"/>
</dbReference>
<dbReference type="InterPro" id="IPR010093">
    <property type="entry name" value="SinI_DNA-bd"/>
</dbReference>
<dbReference type="PROSITE" id="PS50937">
    <property type="entry name" value="HTH_MERR_2"/>
    <property type="match status" value="1"/>
</dbReference>
<sequence>MSQNDAPDFLTLAEAAEYVGVSKDTLRRWDASGKLKPVRRPGSGYRFYRRPDLEPFRLEYRRAEQAAADPDHMFQTLTADIEANPKIREPQQGAHRAVRTHFEASNEPVILQIPVGCGKTGVIATLPFGVAKGRALVITPNLTIRSGVAESLDISNPKNFWRRTGALHDFSAGPFRAVLDGVDANLHDCNASQFVVTNIHQLASSADRWLPQFPPNYFDMIMIDEGHHNVAPSWAKVFDRFPNAKVVSLTATPFRGDGTRPVGKVIYRYPFTRAMVKGYIKQIHSRNVAPSELSFTYRDDTKRHTLEEVLALREHAWFRRGVALAPECNRHIVDASIKYLQELRERSGFHHQIIAVACSVDHARQVRGLYDERGLKAAEIYGEMDRDKQDAVLADLRSGKLDCIVQVQMLGEGFDHPPLSVAAIFRPFASLSPYIQFVGRVMRVVHEAKPDHPDNHAFVVSHVGLNTDAHWDDFRELDFDDQAMVKKWLEAVDENGDGDGSGEPRRFDIGMLVDNEIVGSFINRSFLDPEDDRVLEEMLDHEIGAGLRLRDVIAKDKLRETLRRKQAELSQVSSSGDLPIQPQARRVGARKRLSERTGSVVARILKDLKLSPAGREVGQRDKTVAGRDNRAAVTSLLNKAINDHLGIKSGSRKAPDAGDNEDALAALDMLGDNVRDALTGCGKRRFT</sequence>
<feature type="domain" description="Helicase C-terminal" evidence="3">
    <location>
        <begin position="335"/>
        <end position="500"/>
    </location>
</feature>
<dbReference type="Pfam" id="PF00376">
    <property type="entry name" value="MerR"/>
    <property type="match status" value="1"/>
</dbReference>
<dbReference type="PROSITE" id="PS51194">
    <property type="entry name" value="HELICASE_CTER"/>
    <property type="match status" value="1"/>
</dbReference>
<evidence type="ECO:0000313" key="4">
    <source>
        <dbReference type="EMBL" id="GGC07164.1"/>
    </source>
</evidence>
<protein>
    <submittedName>
        <fullName evidence="4">Helicase</fullName>
    </submittedName>
</protein>
<reference evidence="4" key="1">
    <citation type="journal article" date="2014" name="Int. J. Syst. Evol. Microbiol.">
        <title>Complete genome sequence of Corynebacterium casei LMG S-19264T (=DSM 44701T), isolated from a smear-ripened cheese.</title>
        <authorList>
            <consortium name="US DOE Joint Genome Institute (JGI-PGF)"/>
            <person name="Walter F."/>
            <person name="Albersmeier A."/>
            <person name="Kalinowski J."/>
            <person name="Ruckert C."/>
        </authorList>
    </citation>
    <scope>NUCLEOTIDE SEQUENCE</scope>
    <source>
        <strain evidence="4">CGMCC 1.15095</strain>
    </source>
</reference>
<gene>
    <name evidence="4" type="ORF">GCM10011494_27240</name>
</gene>
<keyword evidence="4" id="KW-0547">Nucleotide-binding</keyword>
<name>A0A916X6M1_9SPHN</name>
<accession>A0A916X6M1</accession>
<evidence type="ECO:0000313" key="5">
    <source>
        <dbReference type="Proteomes" id="UP000608154"/>
    </source>
</evidence>
<dbReference type="CDD" id="cd04762">
    <property type="entry name" value="HTH_MerR-trunc"/>
    <property type="match status" value="1"/>
</dbReference>
<dbReference type="InterPro" id="IPR050742">
    <property type="entry name" value="Helicase_Restrict-Modif_Enz"/>
</dbReference>
<dbReference type="Pfam" id="PF04851">
    <property type="entry name" value="ResIII"/>
    <property type="match status" value="1"/>
</dbReference>
<dbReference type="Pfam" id="PF00271">
    <property type="entry name" value="Helicase_C"/>
    <property type="match status" value="1"/>
</dbReference>
<dbReference type="SMART" id="SM00490">
    <property type="entry name" value="HELICc"/>
    <property type="match status" value="1"/>
</dbReference>
<dbReference type="SMART" id="SM00487">
    <property type="entry name" value="DEXDc"/>
    <property type="match status" value="1"/>
</dbReference>
<dbReference type="GO" id="GO:0005829">
    <property type="term" value="C:cytosol"/>
    <property type="evidence" value="ECO:0007669"/>
    <property type="project" value="TreeGrafter"/>
</dbReference>
<feature type="domain" description="HTH merR-type" evidence="1">
    <location>
        <begin position="9"/>
        <end position="54"/>
    </location>
</feature>
<dbReference type="Gene3D" id="1.10.1660.10">
    <property type="match status" value="1"/>
</dbReference>
<dbReference type="EMBL" id="BMHK01000019">
    <property type="protein sequence ID" value="GGC07164.1"/>
    <property type="molecule type" value="Genomic_DNA"/>
</dbReference>
<dbReference type="InterPro" id="IPR014001">
    <property type="entry name" value="Helicase_ATP-bd"/>
</dbReference>
<dbReference type="InterPro" id="IPR009061">
    <property type="entry name" value="DNA-bd_dom_put_sf"/>
</dbReference>
<dbReference type="GO" id="GO:0006355">
    <property type="term" value="P:regulation of DNA-templated transcription"/>
    <property type="evidence" value="ECO:0007669"/>
    <property type="project" value="InterPro"/>
</dbReference>
<comment type="caution">
    <text evidence="4">The sequence shown here is derived from an EMBL/GenBank/DDBJ whole genome shotgun (WGS) entry which is preliminary data.</text>
</comment>
<dbReference type="InterPro" id="IPR027417">
    <property type="entry name" value="P-loop_NTPase"/>
</dbReference>
<dbReference type="InterPro" id="IPR001650">
    <property type="entry name" value="Helicase_C-like"/>
</dbReference>
<dbReference type="RefSeq" id="WP_188772101.1">
    <property type="nucleotide sequence ID" value="NZ_BMHK01000019.1"/>
</dbReference>
<dbReference type="PANTHER" id="PTHR47396">
    <property type="entry name" value="TYPE I RESTRICTION ENZYME ECOKI R PROTEIN"/>
    <property type="match status" value="1"/>
</dbReference>
<keyword evidence="4" id="KW-0067">ATP-binding</keyword>
<feature type="domain" description="Helicase ATP-binding" evidence="2">
    <location>
        <begin position="100"/>
        <end position="271"/>
    </location>
</feature>
<evidence type="ECO:0000259" key="3">
    <source>
        <dbReference type="PROSITE" id="PS51194"/>
    </source>
</evidence>
<dbReference type="SUPFAM" id="SSF52540">
    <property type="entry name" value="P-loop containing nucleoside triphosphate hydrolases"/>
    <property type="match status" value="1"/>
</dbReference>
<dbReference type="Proteomes" id="UP000608154">
    <property type="component" value="Unassembled WGS sequence"/>
</dbReference>
<dbReference type="PANTHER" id="PTHR47396:SF1">
    <property type="entry name" value="ATP-DEPENDENT HELICASE IRC3-RELATED"/>
    <property type="match status" value="1"/>
</dbReference>
<dbReference type="GO" id="GO:0003677">
    <property type="term" value="F:DNA binding"/>
    <property type="evidence" value="ECO:0007669"/>
    <property type="project" value="InterPro"/>
</dbReference>
<keyword evidence="5" id="KW-1185">Reference proteome</keyword>
<evidence type="ECO:0000259" key="2">
    <source>
        <dbReference type="PROSITE" id="PS51192"/>
    </source>
</evidence>
<dbReference type="GO" id="GO:0005524">
    <property type="term" value="F:ATP binding"/>
    <property type="evidence" value="ECO:0007669"/>
    <property type="project" value="InterPro"/>
</dbReference>
<keyword evidence="4" id="KW-0347">Helicase</keyword>
<keyword evidence="4" id="KW-0378">Hydrolase</keyword>
<dbReference type="GO" id="GO:0004386">
    <property type="term" value="F:helicase activity"/>
    <property type="evidence" value="ECO:0007669"/>
    <property type="project" value="UniProtKB-KW"/>
</dbReference>
<evidence type="ECO:0000259" key="1">
    <source>
        <dbReference type="PROSITE" id="PS50937"/>
    </source>
</evidence>
<organism evidence="4 5">
    <name type="scientific">Novosphingobium endophyticum</name>
    <dbReference type="NCBI Taxonomy" id="1955250"/>
    <lineage>
        <taxon>Bacteria</taxon>
        <taxon>Pseudomonadati</taxon>
        <taxon>Pseudomonadota</taxon>
        <taxon>Alphaproteobacteria</taxon>
        <taxon>Sphingomonadales</taxon>
        <taxon>Sphingomonadaceae</taxon>
        <taxon>Novosphingobium</taxon>
    </lineage>
</organism>
<dbReference type="InterPro" id="IPR000551">
    <property type="entry name" value="MerR-type_HTH_dom"/>
</dbReference>
<dbReference type="NCBIfam" id="TIGR01764">
    <property type="entry name" value="excise"/>
    <property type="match status" value="1"/>
</dbReference>
<dbReference type="AlphaFoldDB" id="A0A916X6M1"/>
<dbReference type="PROSITE" id="PS51192">
    <property type="entry name" value="HELICASE_ATP_BIND_1"/>
    <property type="match status" value="1"/>
</dbReference>
<dbReference type="GO" id="GO:0016787">
    <property type="term" value="F:hydrolase activity"/>
    <property type="evidence" value="ECO:0007669"/>
    <property type="project" value="InterPro"/>
</dbReference>
<reference evidence="4" key="2">
    <citation type="submission" date="2020-09" db="EMBL/GenBank/DDBJ databases">
        <authorList>
            <person name="Sun Q."/>
            <person name="Zhou Y."/>
        </authorList>
    </citation>
    <scope>NUCLEOTIDE SEQUENCE</scope>
    <source>
        <strain evidence="4">CGMCC 1.15095</strain>
    </source>
</reference>
<dbReference type="InterPro" id="IPR006935">
    <property type="entry name" value="Helicase/UvrB_N"/>
</dbReference>
<dbReference type="Gene3D" id="3.40.50.300">
    <property type="entry name" value="P-loop containing nucleotide triphosphate hydrolases"/>
    <property type="match status" value="2"/>
</dbReference>